<dbReference type="Gene3D" id="3.30.730.10">
    <property type="entry name" value="AP2/ERF domain"/>
    <property type="match status" value="1"/>
</dbReference>
<dbReference type="GO" id="GO:0003677">
    <property type="term" value="F:DNA binding"/>
    <property type="evidence" value="ECO:0007669"/>
    <property type="project" value="UniProtKB-KW"/>
</dbReference>
<comment type="caution">
    <text evidence="10">The sequence shown here is derived from an EMBL/GenBank/DDBJ whole genome shotgun (WGS) entry which is preliminary data.</text>
</comment>
<evidence type="ECO:0000256" key="7">
    <source>
        <dbReference type="ARBA" id="ARBA00023242"/>
    </source>
</evidence>
<dbReference type="SMART" id="SM00380">
    <property type="entry name" value="AP2"/>
    <property type="match status" value="1"/>
</dbReference>
<dbReference type="GO" id="GO:0003700">
    <property type="term" value="F:DNA-binding transcription factor activity"/>
    <property type="evidence" value="ECO:0007669"/>
    <property type="project" value="InterPro"/>
</dbReference>
<comment type="subcellular location">
    <subcellularLocation>
        <location evidence="1">Nucleus</location>
    </subcellularLocation>
</comment>
<dbReference type="InterPro" id="IPR036955">
    <property type="entry name" value="AP2/ERF_dom_sf"/>
</dbReference>
<keyword evidence="5" id="KW-0010">Activator</keyword>
<evidence type="ECO:0000256" key="8">
    <source>
        <dbReference type="ARBA" id="ARBA00024343"/>
    </source>
</evidence>
<keyword evidence="6" id="KW-0804">Transcription</keyword>
<protein>
    <submittedName>
        <fullName evidence="10">ARM repeat superfamily protein isoform 1</fullName>
    </submittedName>
</protein>
<comment type="similarity">
    <text evidence="8">Belongs to the AP2/ERF transcription factor family. ERF subfamily.</text>
</comment>
<dbReference type="GO" id="GO:0005634">
    <property type="term" value="C:nucleus"/>
    <property type="evidence" value="ECO:0007669"/>
    <property type="project" value="UniProtKB-SubCell"/>
</dbReference>
<dbReference type="AlphaFoldDB" id="A0A6A3B3H3"/>
<evidence type="ECO:0000256" key="3">
    <source>
        <dbReference type="ARBA" id="ARBA00023015"/>
    </source>
</evidence>
<keyword evidence="7" id="KW-0539">Nucleus</keyword>
<evidence type="ECO:0000313" key="10">
    <source>
        <dbReference type="EMBL" id="KAE8711296.1"/>
    </source>
</evidence>
<dbReference type="Proteomes" id="UP000436088">
    <property type="component" value="Unassembled WGS sequence"/>
</dbReference>
<dbReference type="SUPFAM" id="SSF54171">
    <property type="entry name" value="DNA-binding domain"/>
    <property type="match status" value="1"/>
</dbReference>
<evidence type="ECO:0000256" key="4">
    <source>
        <dbReference type="ARBA" id="ARBA00023125"/>
    </source>
</evidence>
<gene>
    <name evidence="10" type="ORF">F3Y22_tig00110299pilonHSYRG00215</name>
</gene>
<evidence type="ECO:0000256" key="6">
    <source>
        <dbReference type="ARBA" id="ARBA00023163"/>
    </source>
</evidence>
<evidence type="ECO:0000256" key="2">
    <source>
        <dbReference type="ARBA" id="ARBA00022745"/>
    </source>
</evidence>
<dbReference type="InterPro" id="IPR001471">
    <property type="entry name" value="AP2/ERF_dom"/>
</dbReference>
<keyword evidence="3" id="KW-0805">Transcription regulation</keyword>
<organism evidence="10 11">
    <name type="scientific">Hibiscus syriacus</name>
    <name type="common">Rose of Sharon</name>
    <dbReference type="NCBI Taxonomy" id="106335"/>
    <lineage>
        <taxon>Eukaryota</taxon>
        <taxon>Viridiplantae</taxon>
        <taxon>Streptophyta</taxon>
        <taxon>Embryophyta</taxon>
        <taxon>Tracheophyta</taxon>
        <taxon>Spermatophyta</taxon>
        <taxon>Magnoliopsida</taxon>
        <taxon>eudicotyledons</taxon>
        <taxon>Gunneridae</taxon>
        <taxon>Pentapetalae</taxon>
        <taxon>rosids</taxon>
        <taxon>malvids</taxon>
        <taxon>Malvales</taxon>
        <taxon>Malvaceae</taxon>
        <taxon>Malvoideae</taxon>
        <taxon>Hibiscus</taxon>
    </lineage>
</organism>
<evidence type="ECO:0000256" key="1">
    <source>
        <dbReference type="ARBA" id="ARBA00004123"/>
    </source>
</evidence>
<keyword evidence="2" id="KW-0936">Ethylene signaling pathway</keyword>
<feature type="domain" description="AP2/ERF" evidence="9">
    <location>
        <begin position="1"/>
        <end position="33"/>
    </location>
</feature>
<keyword evidence="4" id="KW-0238">DNA-binding</keyword>
<sequence>MWFGTFETAKEVARAYDEAACLLRGSNTRINFATHVPIDSRLSLKIRNLLDHKKSLSHAGSTDSFVSSVGDDGFTCNSVQMFDGTYRPELSNFIREFEPAPSQFSQTRPIATGLDQIPFIQGPEFPQDASLLPQGIDQEHQEFKRLKVERQISATLYAMNGINEYFQNAFDPDDAIWDLPTLCHLFCQS</sequence>
<reference evidence="10" key="1">
    <citation type="submission" date="2019-09" db="EMBL/GenBank/DDBJ databases">
        <title>Draft genome information of white flower Hibiscus syriacus.</title>
        <authorList>
            <person name="Kim Y.-M."/>
        </authorList>
    </citation>
    <scope>NUCLEOTIDE SEQUENCE [LARGE SCALE GENOMIC DNA]</scope>
    <source>
        <strain evidence="10">YM2019G1</strain>
    </source>
</reference>
<proteinExistence type="inferred from homology"/>
<evidence type="ECO:0000259" key="9">
    <source>
        <dbReference type="PROSITE" id="PS51032"/>
    </source>
</evidence>
<dbReference type="CDD" id="cd00018">
    <property type="entry name" value="AP2"/>
    <property type="match status" value="1"/>
</dbReference>
<dbReference type="PANTHER" id="PTHR31194:SF90">
    <property type="entry name" value="ETHYLENE-RESPONSIVE TRANSCRIPTION FACTOR RAP2-11"/>
    <property type="match status" value="1"/>
</dbReference>
<evidence type="ECO:0000256" key="5">
    <source>
        <dbReference type="ARBA" id="ARBA00023159"/>
    </source>
</evidence>
<dbReference type="InterPro" id="IPR050913">
    <property type="entry name" value="AP2/ERF_ERF"/>
</dbReference>
<dbReference type="GO" id="GO:0009873">
    <property type="term" value="P:ethylene-activated signaling pathway"/>
    <property type="evidence" value="ECO:0007669"/>
    <property type="project" value="UniProtKB-KW"/>
</dbReference>
<dbReference type="InterPro" id="IPR016177">
    <property type="entry name" value="DNA-bd_dom_sf"/>
</dbReference>
<name>A0A6A3B3H3_HIBSY</name>
<evidence type="ECO:0000313" key="11">
    <source>
        <dbReference type="Proteomes" id="UP000436088"/>
    </source>
</evidence>
<dbReference type="EMBL" id="VEPZ02000917">
    <property type="protein sequence ID" value="KAE8711296.1"/>
    <property type="molecule type" value="Genomic_DNA"/>
</dbReference>
<accession>A0A6A3B3H3</accession>
<dbReference type="PANTHER" id="PTHR31194">
    <property type="entry name" value="SHN SHINE , DNA BINDING / TRANSCRIPTION FACTOR"/>
    <property type="match status" value="1"/>
</dbReference>
<keyword evidence="11" id="KW-1185">Reference proteome</keyword>
<dbReference type="PROSITE" id="PS51032">
    <property type="entry name" value="AP2_ERF"/>
    <property type="match status" value="1"/>
</dbReference>